<evidence type="ECO:0000313" key="3">
    <source>
        <dbReference type="EMBL" id="USQ75349.1"/>
    </source>
</evidence>
<evidence type="ECO:0000313" key="4">
    <source>
        <dbReference type="Proteomes" id="UP001056535"/>
    </source>
</evidence>
<evidence type="ECO:0000256" key="1">
    <source>
        <dbReference type="SAM" id="Phobius"/>
    </source>
</evidence>
<proteinExistence type="predicted"/>
<dbReference type="EMBL" id="CP099490">
    <property type="protein sequence ID" value="USQ75349.1"/>
    <property type="molecule type" value="Genomic_DNA"/>
</dbReference>
<accession>A0ABY4YFG0</accession>
<feature type="domain" description="Cyanobacterial TRADD-N associated 2 transmembrane" evidence="2">
    <location>
        <begin position="16"/>
        <end position="76"/>
    </location>
</feature>
<evidence type="ECO:0000259" key="2">
    <source>
        <dbReference type="Pfam" id="PF20712"/>
    </source>
</evidence>
<name>A0ABY4YFG0_9MICO</name>
<reference evidence="3" key="1">
    <citation type="submission" date="2022-06" db="EMBL/GenBank/DDBJ databases">
        <title>Ornithinimicrobium JY.X270.</title>
        <authorList>
            <person name="Huang Y."/>
        </authorList>
    </citation>
    <scope>NUCLEOTIDE SEQUENCE</scope>
    <source>
        <strain evidence="3">JY.X270</strain>
    </source>
</reference>
<dbReference type="Pfam" id="PF20712">
    <property type="entry name" value="CyanoTRADDas_TM"/>
    <property type="match status" value="1"/>
</dbReference>
<organism evidence="3 4">
    <name type="scientific">Ornithinimicrobium cryptoxanthini</name>
    <dbReference type="NCBI Taxonomy" id="2934161"/>
    <lineage>
        <taxon>Bacteria</taxon>
        <taxon>Bacillati</taxon>
        <taxon>Actinomycetota</taxon>
        <taxon>Actinomycetes</taxon>
        <taxon>Micrococcales</taxon>
        <taxon>Ornithinimicrobiaceae</taxon>
        <taxon>Ornithinimicrobium</taxon>
    </lineage>
</organism>
<keyword evidence="1" id="KW-0812">Transmembrane</keyword>
<feature type="transmembrane region" description="Helical" evidence="1">
    <location>
        <begin position="55"/>
        <end position="72"/>
    </location>
</feature>
<sequence>MPLAIKCRQALIELEETRRNVRRFWNLIYAVSVAFALFTIFLVGSLVWGNDPSKAVAALATIASGGGLLFVIRQKNQAEKRHDTAKSALRRDCGEAAEQLRSLGPDVELGLPEEAVDLIAGSSTQGSTTADEGAER</sequence>
<gene>
    <name evidence="3" type="ORF">NF557_12045</name>
</gene>
<keyword evidence="1" id="KW-0472">Membrane</keyword>
<dbReference type="RefSeq" id="WP_252619669.1">
    <property type="nucleotide sequence ID" value="NZ_CP099490.1"/>
</dbReference>
<keyword evidence="4" id="KW-1185">Reference proteome</keyword>
<dbReference type="Proteomes" id="UP001056535">
    <property type="component" value="Chromosome"/>
</dbReference>
<keyword evidence="1" id="KW-1133">Transmembrane helix</keyword>
<feature type="transmembrane region" description="Helical" evidence="1">
    <location>
        <begin position="27"/>
        <end position="49"/>
    </location>
</feature>
<protein>
    <recommendedName>
        <fullName evidence="2">Cyanobacterial TRADD-N associated 2 transmembrane domain-containing protein</fullName>
    </recommendedName>
</protein>
<dbReference type="InterPro" id="IPR048567">
    <property type="entry name" value="CyanoTRADDas_TM"/>
</dbReference>